<proteinExistence type="predicted"/>
<evidence type="ECO:0000313" key="2">
    <source>
        <dbReference type="Proteomes" id="UP000253977"/>
    </source>
</evidence>
<protein>
    <submittedName>
        <fullName evidence="1">Uncharacterized protein</fullName>
    </submittedName>
</protein>
<organism evidence="1 2">
    <name type="scientific">Thalassococcus profundi</name>
    <dbReference type="NCBI Taxonomy" id="2282382"/>
    <lineage>
        <taxon>Bacteria</taxon>
        <taxon>Pseudomonadati</taxon>
        <taxon>Pseudomonadota</taxon>
        <taxon>Alphaproteobacteria</taxon>
        <taxon>Rhodobacterales</taxon>
        <taxon>Roseobacteraceae</taxon>
        <taxon>Thalassococcus</taxon>
    </lineage>
</organism>
<evidence type="ECO:0000313" key="1">
    <source>
        <dbReference type="EMBL" id="RDD67043.1"/>
    </source>
</evidence>
<comment type="caution">
    <text evidence="1">The sequence shown here is derived from an EMBL/GenBank/DDBJ whole genome shotgun (WGS) entry which is preliminary data.</text>
</comment>
<gene>
    <name evidence="1" type="ORF">DU478_04680</name>
</gene>
<dbReference type="Proteomes" id="UP000253977">
    <property type="component" value="Unassembled WGS sequence"/>
</dbReference>
<keyword evidence="2" id="KW-1185">Reference proteome</keyword>
<name>A0A369TP41_9RHOB</name>
<dbReference type="OrthoDB" id="7734559at2"/>
<dbReference type="RefSeq" id="WP_114509792.1">
    <property type="nucleotide sequence ID" value="NZ_QPMK01000003.1"/>
</dbReference>
<reference evidence="1 2" key="1">
    <citation type="submission" date="2018-07" db="EMBL/GenBank/DDBJ databases">
        <title>Thalassococcus profundi sp. nov., a marine bacterium isolated from deep seawater of Okinawa Trough.</title>
        <authorList>
            <person name="Yu M."/>
        </authorList>
    </citation>
    <scope>NUCLEOTIDE SEQUENCE [LARGE SCALE GENOMIC DNA]</scope>
    <source>
        <strain evidence="1 2">WRAS1</strain>
    </source>
</reference>
<dbReference type="AlphaFoldDB" id="A0A369TP41"/>
<dbReference type="EMBL" id="QPMK01000003">
    <property type="protein sequence ID" value="RDD67043.1"/>
    <property type="molecule type" value="Genomic_DNA"/>
</dbReference>
<sequence length="407" mass="44580">MRSFTARLSPVLQALRPVASPAAPTRRPRPEPGPANIEIAVRDLTRDELEATRVFAQGQHLARQENWVELGRLVRTFDTQRRRTSGGRSLADLLAAGARADAVEAGRDAVRRGDVRAANDPIEALEEVLRELCEDHGVATVVARAHMDIGQAWLGDSPRDAVPAARKAAFLGHYRAAARIVDRFDPFLLDAPGLAALRCGLLDADSRPSLRMADDYEDLIDLDPQNDGALRQFGRHLLPRWYGSYEALDAEARRTAARTGEVWGAGAYTWIYFDAVALDPMAFRRLDAEFFVEGLHDILDRRDDQHTANVMAAYTGLTLSGMAAPGSARGRIAGCFDWILRDHLREIHPLVWAAAPAASHEKPVKGTEDGTRRGRVRALSAIAEHFAADILAGGRVVFSDDGPQVTP</sequence>
<accession>A0A369TP41</accession>